<evidence type="ECO:0000313" key="9">
    <source>
        <dbReference type="EMBL" id="MCP2010667.1"/>
    </source>
</evidence>
<evidence type="ECO:0000313" key="8">
    <source>
        <dbReference type="EMBL" id="MBV6322462.1"/>
    </source>
</evidence>
<dbReference type="Proteomes" id="UP001155901">
    <property type="component" value="Unassembled WGS sequence"/>
</dbReference>
<evidence type="ECO:0000256" key="3">
    <source>
        <dbReference type="ARBA" id="ARBA00022475"/>
    </source>
</evidence>
<comment type="subcellular location">
    <subcellularLocation>
        <location evidence="1 7">Cell membrane</location>
        <topology evidence="1 7">Multi-pass membrane protein</topology>
    </subcellularLocation>
</comment>
<dbReference type="PANTHER" id="PTHR30065:SF1">
    <property type="entry name" value="SURFACE PRESENTATION OF ANTIGENS PROTEIN SPAR"/>
    <property type="match status" value="1"/>
</dbReference>
<comment type="caution">
    <text evidence="8">The sequence shown here is derived from an EMBL/GenBank/DDBJ whole genome shotgun (WGS) entry which is preliminary data.</text>
</comment>
<keyword evidence="5 7" id="KW-1133">Transmembrane helix</keyword>
<evidence type="ECO:0000313" key="10">
    <source>
        <dbReference type="Proteomes" id="UP001155901"/>
    </source>
</evidence>
<dbReference type="EMBL" id="JAHTGR010000008">
    <property type="protein sequence ID" value="MBV6322462.1"/>
    <property type="molecule type" value="Genomic_DNA"/>
</dbReference>
<organism evidence="8 10">
    <name type="scientific">Duganella violaceipulchra</name>
    <dbReference type="NCBI Taxonomy" id="2849652"/>
    <lineage>
        <taxon>Bacteria</taxon>
        <taxon>Pseudomonadati</taxon>
        <taxon>Pseudomonadota</taxon>
        <taxon>Betaproteobacteria</taxon>
        <taxon>Burkholderiales</taxon>
        <taxon>Oxalobacteraceae</taxon>
        <taxon>Telluria group</taxon>
        <taxon>Duganella</taxon>
    </lineage>
</organism>
<comment type="caution">
    <text evidence="7">Lacks conserved residue(s) required for the propagation of feature annotation.</text>
</comment>
<evidence type="ECO:0000256" key="7">
    <source>
        <dbReference type="RuleBase" id="RU362072"/>
    </source>
</evidence>
<dbReference type="Proteomes" id="UP001162889">
    <property type="component" value="Unassembled WGS sequence"/>
</dbReference>
<reference evidence="9" key="2">
    <citation type="submission" date="2022-03" db="EMBL/GenBank/DDBJ databases">
        <title>Genome Encyclopedia of Bacteria and Archaea VI: Functional Genomics of Type Strains.</title>
        <authorList>
            <person name="Whitman W."/>
        </authorList>
    </citation>
    <scope>NUCLEOTIDE SEQUENCE</scope>
    <source>
        <strain evidence="9">HSC-15S17</strain>
    </source>
</reference>
<dbReference type="InterPro" id="IPR006304">
    <property type="entry name" value="T3SS_SpaR/YscT"/>
</dbReference>
<sequence>MSSPAIDSLLLMASALALAMPRALGCALVLPALGRQNMAGMQRAALCTAISLPQACLLQSLLERHSLAVSYASALALKEVLIGAMLGFLLATPFWAIRAAGTLIDNQRGANAAQQINPALQSDSSILGEFCERALLVYLIDIGVFKLIFDVLADSYLLWPALAPLPQFDPPARVALMAAFTDMTAGALLYSAPALLLLLLVEFLMAIGSTVVQGMDVYQAAMPVKALLALLMLLLCFPGLTLTVAGAAGQFWGAGLAGMLRP</sequence>
<evidence type="ECO:0000256" key="1">
    <source>
        <dbReference type="ARBA" id="ARBA00004651"/>
    </source>
</evidence>
<evidence type="ECO:0000256" key="2">
    <source>
        <dbReference type="ARBA" id="ARBA00009772"/>
    </source>
</evidence>
<dbReference type="GO" id="GO:0006605">
    <property type="term" value="P:protein targeting"/>
    <property type="evidence" value="ECO:0007669"/>
    <property type="project" value="UniProtKB-UniRule"/>
</dbReference>
<evidence type="ECO:0000256" key="6">
    <source>
        <dbReference type="ARBA" id="ARBA00023136"/>
    </source>
</evidence>
<accession>A0AA41H604</accession>
<feature type="transmembrane region" description="Helical" evidence="7">
    <location>
        <begin position="227"/>
        <end position="252"/>
    </location>
</feature>
<name>A0AA41H604_9BURK</name>
<dbReference type="EMBL" id="JALJZU010000009">
    <property type="protein sequence ID" value="MCP2010667.1"/>
    <property type="molecule type" value="Genomic_DNA"/>
</dbReference>
<evidence type="ECO:0000256" key="4">
    <source>
        <dbReference type="ARBA" id="ARBA00022692"/>
    </source>
</evidence>
<dbReference type="NCBIfam" id="TIGR01401">
    <property type="entry name" value="fliR_like_III"/>
    <property type="match status" value="1"/>
</dbReference>
<reference evidence="8" key="1">
    <citation type="submission" date="2021-07" db="EMBL/GenBank/DDBJ databases">
        <title>Characterization of violacein-producing bacteria and related species.</title>
        <authorList>
            <person name="Wilson H.S."/>
            <person name="De Leon M.E."/>
        </authorList>
    </citation>
    <scope>NUCLEOTIDE SEQUENCE</scope>
    <source>
        <strain evidence="8">HSC-15S17</strain>
    </source>
</reference>
<keyword evidence="6 7" id="KW-0472">Membrane</keyword>
<dbReference type="PANTHER" id="PTHR30065">
    <property type="entry name" value="FLAGELLAR BIOSYNTHETIC PROTEIN FLIR"/>
    <property type="match status" value="1"/>
</dbReference>
<evidence type="ECO:0000313" key="11">
    <source>
        <dbReference type="Proteomes" id="UP001162889"/>
    </source>
</evidence>
<feature type="transmembrane region" description="Helical" evidence="7">
    <location>
        <begin position="196"/>
        <end position="215"/>
    </location>
</feature>
<keyword evidence="4 7" id="KW-0812">Transmembrane</keyword>
<protein>
    <submittedName>
        <fullName evidence="9">Type III secretion protein T</fullName>
    </submittedName>
    <submittedName>
        <fullName evidence="8">Type III secretion system export apparatus subunit SctT</fullName>
    </submittedName>
</protein>
<dbReference type="Pfam" id="PF01311">
    <property type="entry name" value="Bac_export_1"/>
    <property type="match status" value="1"/>
</dbReference>
<dbReference type="GO" id="GO:0005886">
    <property type="term" value="C:plasma membrane"/>
    <property type="evidence" value="ECO:0007669"/>
    <property type="project" value="UniProtKB-SubCell"/>
</dbReference>
<dbReference type="RefSeq" id="WP_217943232.1">
    <property type="nucleotide sequence ID" value="NZ_JAHTGR010000008.1"/>
</dbReference>
<feature type="transmembrane region" description="Helical" evidence="7">
    <location>
        <begin position="74"/>
        <end position="97"/>
    </location>
</feature>
<comment type="similarity">
    <text evidence="2 7">Belongs to the FliR/MopE/SpaR family.</text>
</comment>
<proteinExistence type="inferred from homology"/>
<gene>
    <name evidence="8" type="primary">sctT</name>
    <name evidence="8" type="ORF">KVP70_16085</name>
    <name evidence="9" type="ORF">L1274_004409</name>
</gene>
<keyword evidence="3 7" id="KW-1003">Cell membrane</keyword>
<dbReference type="AlphaFoldDB" id="A0AA41H604"/>
<keyword evidence="11" id="KW-1185">Reference proteome</keyword>
<dbReference type="InterPro" id="IPR002010">
    <property type="entry name" value="T3SS_IM_R"/>
</dbReference>
<evidence type="ECO:0000256" key="5">
    <source>
        <dbReference type="ARBA" id="ARBA00022989"/>
    </source>
</evidence>